<evidence type="ECO:0000313" key="6">
    <source>
        <dbReference type="Proteomes" id="UP000827133"/>
    </source>
</evidence>
<evidence type="ECO:0000256" key="3">
    <source>
        <dbReference type="SAM" id="MobiDB-lite"/>
    </source>
</evidence>
<dbReference type="EMBL" id="JAHBCI010000003">
    <property type="protein sequence ID" value="KAG9503945.1"/>
    <property type="molecule type" value="Genomic_DNA"/>
</dbReference>
<dbReference type="Proteomes" id="UP000827133">
    <property type="component" value="Unassembled WGS sequence"/>
</dbReference>
<feature type="region of interest" description="Disordered" evidence="3">
    <location>
        <begin position="77"/>
        <end position="96"/>
    </location>
</feature>
<dbReference type="KEGG" id="fmu:J7337_003904"/>
<dbReference type="GeneID" id="68311761"/>
<dbReference type="GO" id="GO:0005524">
    <property type="term" value="F:ATP binding"/>
    <property type="evidence" value="ECO:0007669"/>
    <property type="project" value="InterPro"/>
</dbReference>
<evidence type="ECO:0000256" key="2">
    <source>
        <dbReference type="ARBA" id="ARBA00022840"/>
    </source>
</evidence>
<dbReference type="InterPro" id="IPR038718">
    <property type="entry name" value="SNF2-like_sf"/>
</dbReference>
<dbReference type="SUPFAM" id="SSF52540">
    <property type="entry name" value="P-loop containing nucleoside triphosphate hydrolases"/>
    <property type="match status" value="1"/>
</dbReference>
<accession>A0A9P8ISL1</accession>
<comment type="caution">
    <text evidence="5">The sequence shown here is derived from an EMBL/GenBank/DDBJ whole genome shotgun (WGS) entry which is preliminary data.</text>
</comment>
<dbReference type="InterPro" id="IPR000330">
    <property type="entry name" value="SNF2_N"/>
</dbReference>
<keyword evidence="1" id="KW-0547">Nucleotide-binding</keyword>
<feature type="compositionally biased region" description="Basic residues" evidence="3">
    <location>
        <begin position="77"/>
        <end position="91"/>
    </location>
</feature>
<dbReference type="Gene3D" id="3.40.50.10810">
    <property type="entry name" value="Tandem AAA-ATPase domain"/>
    <property type="match status" value="1"/>
</dbReference>
<dbReference type="RefSeq" id="XP_044682945.1">
    <property type="nucleotide sequence ID" value="XM_044821612.1"/>
</dbReference>
<feature type="domain" description="SNF2 N-terminal" evidence="4">
    <location>
        <begin position="1"/>
        <end position="72"/>
    </location>
</feature>
<dbReference type="Pfam" id="PF00176">
    <property type="entry name" value="SNF2-rel_dom"/>
    <property type="match status" value="1"/>
</dbReference>
<dbReference type="InterPro" id="IPR027417">
    <property type="entry name" value="P-loop_NTPase"/>
</dbReference>
<organism evidence="5 6">
    <name type="scientific">Fusarium musae</name>
    <dbReference type="NCBI Taxonomy" id="1042133"/>
    <lineage>
        <taxon>Eukaryota</taxon>
        <taxon>Fungi</taxon>
        <taxon>Dikarya</taxon>
        <taxon>Ascomycota</taxon>
        <taxon>Pezizomycotina</taxon>
        <taxon>Sordariomycetes</taxon>
        <taxon>Hypocreomycetidae</taxon>
        <taxon>Hypocreales</taxon>
        <taxon>Nectriaceae</taxon>
        <taxon>Fusarium</taxon>
    </lineage>
</organism>
<dbReference type="AlphaFoldDB" id="A0A9P8ISL1"/>
<evidence type="ECO:0000256" key="1">
    <source>
        <dbReference type="ARBA" id="ARBA00022741"/>
    </source>
</evidence>
<evidence type="ECO:0000259" key="4">
    <source>
        <dbReference type="Pfam" id="PF00176"/>
    </source>
</evidence>
<protein>
    <recommendedName>
        <fullName evidence="4">SNF2 N-terminal domain-containing protein</fullName>
    </recommendedName>
</protein>
<keyword evidence="6" id="KW-1185">Reference proteome</keyword>
<sequence length="164" mass="18279">MIIDEAHIIKNRNTRAFAAAAALGGQFEGCLALTGTPLDNTWEDEHALLSLLKGHPIADFNIFLKFKRLMIMAMKKNKKSQGRKSRGKASRGKKDDGTGWLHLIEAQQHAYHPMLVQLNLAHTGLTESMRQDVGDAIPDDMDDQALEQVAEWCRQLEQGDNSLS</sequence>
<name>A0A9P8ISL1_9HYPO</name>
<proteinExistence type="predicted"/>
<gene>
    <name evidence="5" type="ORF">J7337_003904</name>
</gene>
<evidence type="ECO:0000313" key="5">
    <source>
        <dbReference type="EMBL" id="KAG9503945.1"/>
    </source>
</evidence>
<reference evidence="5" key="1">
    <citation type="journal article" date="2021" name="Mol. Plant Microbe Interact.">
        <title>Telomere to telomere genome assembly of Fusarium musae F31, causal agent of crown rot disease of banana.</title>
        <authorList>
            <person name="Degradi L."/>
            <person name="Tava V."/>
            <person name="Kunova A."/>
            <person name="Cortesi P."/>
            <person name="Saracchi M."/>
            <person name="Pasquali M."/>
        </authorList>
    </citation>
    <scope>NUCLEOTIDE SEQUENCE</scope>
    <source>
        <strain evidence="5">F31</strain>
    </source>
</reference>
<keyword evidence="2" id="KW-0067">ATP-binding</keyword>